<dbReference type="EMBL" id="LJZR01000079">
    <property type="protein sequence ID" value="KPQ31859.1"/>
    <property type="molecule type" value="Genomic_DNA"/>
</dbReference>
<dbReference type="Proteomes" id="UP000050465">
    <property type="component" value="Unassembled WGS sequence"/>
</dbReference>
<reference evidence="2 3" key="1">
    <citation type="submission" date="2015-09" db="EMBL/GenBank/DDBJ databases">
        <title>Identification and resolution of microdiversity through metagenomic sequencing of parallel consortia.</title>
        <authorList>
            <person name="Nelson W.C."/>
            <person name="Romine M.F."/>
            <person name="Lindemann S.R."/>
        </authorList>
    </citation>
    <scope>NUCLEOTIDE SEQUENCE [LARGE SCALE GENOMIC DNA]</scope>
    <source>
        <strain evidence="2">Ana</strain>
    </source>
</reference>
<organism evidence="2 3">
    <name type="scientific">Phormidesmis priestleyi Ana</name>
    <dbReference type="NCBI Taxonomy" id="1666911"/>
    <lineage>
        <taxon>Bacteria</taxon>
        <taxon>Bacillati</taxon>
        <taxon>Cyanobacteriota</taxon>
        <taxon>Cyanophyceae</taxon>
        <taxon>Leptolyngbyales</taxon>
        <taxon>Leptolyngbyaceae</taxon>
        <taxon>Phormidesmis</taxon>
    </lineage>
</organism>
<evidence type="ECO:0000313" key="1">
    <source>
        <dbReference type="EMBL" id="KPQ31859.1"/>
    </source>
</evidence>
<comment type="caution">
    <text evidence="2">The sequence shown here is derived from an EMBL/GenBank/DDBJ whole genome shotgun (WGS) entry which is preliminary data.</text>
</comment>
<evidence type="ECO:0000313" key="2">
    <source>
        <dbReference type="EMBL" id="KPQ33087.1"/>
    </source>
</evidence>
<proteinExistence type="predicted"/>
<dbReference type="AlphaFoldDB" id="A0A0P8DAH8"/>
<protein>
    <submittedName>
        <fullName evidence="2">Uncharacterized protein</fullName>
    </submittedName>
</protein>
<accession>A0A0P8DAH8</accession>
<sequence>MNDSQTEQRLNDIDQRLDRLSGAVDTLVTQF</sequence>
<gene>
    <name evidence="2" type="ORF">HLUCCA11_19790</name>
    <name evidence="1" type="ORF">HLUCCA11_22825</name>
</gene>
<dbReference type="EMBL" id="LJZR01000039">
    <property type="protein sequence ID" value="KPQ33087.1"/>
    <property type="molecule type" value="Genomic_DNA"/>
</dbReference>
<name>A0A0P8DAH8_9CYAN</name>
<evidence type="ECO:0000313" key="3">
    <source>
        <dbReference type="Proteomes" id="UP000050465"/>
    </source>
</evidence>
<feature type="non-terminal residue" evidence="2">
    <location>
        <position position="31"/>
    </location>
</feature>